<dbReference type="Gene3D" id="3.40.190.150">
    <property type="entry name" value="Bordetella uptake gene, domain 1"/>
    <property type="match status" value="1"/>
</dbReference>
<dbReference type="AlphaFoldDB" id="A0A480AM86"/>
<proteinExistence type="inferred from homology"/>
<gene>
    <name evidence="3" type="ORF">AQPW35_17850</name>
</gene>
<feature type="signal peptide" evidence="2">
    <location>
        <begin position="1"/>
        <end position="26"/>
    </location>
</feature>
<comment type="caution">
    <text evidence="3">The sequence shown here is derived from an EMBL/GenBank/DDBJ whole genome shotgun (WGS) entry which is preliminary data.</text>
</comment>
<dbReference type="PANTHER" id="PTHR42928">
    <property type="entry name" value="TRICARBOXYLATE-BINDING PROTEIN"/>
    <property type="match status" value="1"/>
</dbReference>
<dbReference type="Proteomes" id="UP000301751">
    <property type="component" value="Unassembled WGS sequence"/>
</dbReference>
<dbReference type="PANTHER" id="PTHR42928:SF5">
    <property type="entry name" value="BLR1237 PROTEIN"/>
    <property type="match status" value="1"/>
</dbReference>
<dbReference type="Pfam" id="PF03401">
    <property type="entry name" value="TctC"/>
    <property type="match status" value="1"/>
</dbReference>
<keyword evidence="4" id="KW-1185">Reference proteome</keyword>
<reference evidence="4" key="1">
    <citation type="submission" date="2019-03" db="EMBL/GenBank/DDBJ databases">
        <title>Aquabacterium pictum sp.nov., the first bacteriochlorophyll a-containing freshwater bacterium in the genus Aquabacterium of the class Betaproteobacteria.</title>
        <authorList>
            <person name="Hirose S."/>
            <person name="Tank M."/>
            <person name="Hara E."/>
            <person name="Tamaki H."/>
            <person name="Takaichi S."/>
            <person name="Haruta S."/>
            <person name="Hanada S."/>
        </authorList>
    </citation>
    <scope>NUCLEOTIDE SEQUENCE [LARGE SCALE GENOMIC DNA]</scope>
    <source>
        <strain evidence="4">W35</strain>
    </source>
</reference>
<dbReference type="CDD" id="cd07012">
    <property type="entry name" value="PBP2_Bug_TTT"/>
    <property type="match status" value="1"/>
</dbReference>
<comment type="similarity">
    <text evidence="1">Belongs to the UPF0065 (bug) family.</text>
</comment>
<evidence type="ECO:0000256" key="1">
    <source>
        <dbReference type="ARBA" id="ARBA00006987"/>
    </source>
</evidence>
<accession>A0A480AM86</accession>
<evidence type="ECO:0000256" key="2">
    <source>
        <dbReference type="SAM" id="SignalP"/>
    </source>
</evidence>
<name>A0A480AM86_9BURK</name>
<evidence type="ECO:0000313" key="4">
    <source>
        <dbReference type="Proteomes" id="UP000301751"/>
    </source>
</evidence>
<dbReference type="RefSeq" id="WP_137732441.1">
    <property type="nucleotide sequence ID" value="NZ_BJCL01000003.1"/>
</dbReference>
<sequence>MPTRAALLRTLLAVATGLSLGVGAQAQTFPIAGKPVRIVVPFPAGGQTDIQARLLANKLQPLLGTSVLVDNKPGASSILGTMEVVRAPADGHTLLYTISVTAAQNPHLFSKLPYDPFKDLTPVMFAARSTTVLTVPANSPFNSVMDIVKFAKANPGKLNYASYSLGSTSHLVCELLQQATGTQMTHIPFKGSADAGLALMGGQVDFLFDGPTTALANAKGGKVKMLAYTDPKPYVALGKLPNMAEAGVPGVDVSGGLQFFGPAKLPADALAKINAALATALKDPEIVKAFIDGGSEVLASTPAEHAAAVKEQHERWGGVIRKLGLKMD</sequence>
<dbReference type="InterPro" id="IPR005064">
    <property type="entry name" value="BUG"/>
</dbReference>
<organism evidence="3 4">
    <name type="scientific">Pseudaquabacterium pictum</name>
    <dbReference type="NCBI Taxonomy" id="2315236"/>
    <lineage>
        <taxon>Bacteria</taxon>
        <taxon>Pseudomonadati</taxon>
        <taxon>Pseudomonadota</taxon>
        <taxon>Betaproteobacteria</taxon>
        <taxon>Burkholderiales</taxon>
        <taxon>Sphaerotilaceae</taxon>
        <taxon>Pseudaquabacterium</taxon>
    </lineage>
</organism>
<dbReference type="OrthoDB" id="8856210at2"/>
<dbReference type="InterPro" id="IPR042100">
    <property type="entry name" value="Bug_dom1"/>
</dbReference>
<dbReference type="EMBL" id="BJCL01000003">
    <property type="protein sequence ID" value="GCL62704.1"/>
    <property type="molecule type" value="Genomic_DNA"/>
</dbReference>
<dbReference type="Gene3D" id="3.40.190.10">
    <property type="entry name" value="Periplasmic binding protein-like II"/>
    <property type="match status" value="1"/>
</dbReference>
<dbReference type="SUPFAM" id="SSF53850">
    <property type="entry name" value="Periplasmic binding protein-like II"/>
    <property type="match status" value="1"/>
</dbReference>
<protein>
    <recommendedName>
        <fullName evidence="5">MFS transporter</fullName>
    </recommendedName>
</protein>
<feature type="chain" id="PRO_5019748677" description="MFS transporter" evidence="2">
    <location>
        <begin position="27"/>
        <end position="328"/>
    </location>
</feature>
<keyword evidence="2" id="KW-0732">Signal</keyword>
<evidence type="ECO:0008006" key="5">
    <source>
        <dbReference type="Google" id="ProtNLM"/>
    </source>
</evidence>
<evidence type="ECO:0000313" key="3">
    <source>
        <dbReference type="EMBL" id="GCL62704.1"/>
    </source>
</evidence>
<dbReference type="PIRSF" id="PIRSF017082">
    <property type="entry name" value="YflP"/>
    <property type="match status" value="1"/>
</dbReference>